<gene>
    <name evidence="1" type="ORF">WH50_14010</name>
</gene>
<accession>A0ABX5LX19</accession>
<name>A0ABX5LX19_9GAMM</name>
<proteinExistence type="predicted"/>
<evidence type="ECO:0000313" key="1">
    <source>
        <dbReference type="EMBL" id="PXF30704.1"/>
    </source>
</evidence>
<evidence type="ECO:0000313" key="2">
    <source>
        <dbReference type="Proteomes" id="UP000248090"/>
    </source>
</evidence>
<reference evidence="1 2" key="1">
    <citation type="submission" date="2015-03" db="EMBL/GenBank/DDBJ databases">
        <authorList>
            <person name="Krishnan R."/>
            <person name="Midha S."/>
            <person name="Patil P.B."/>
            <person name="Rameshkumar N."/>
        </authorList>
    </citation>
    <scope>NUCLEOTIDE SEQUENCE [LARGE SCALE GENOMIC DNA]</scope>
    <source>
        <strain evidence="1 2">L1E11</strain>
    </source>
</reference>
<sequence>MHILLITGEESLLLTRQPQRIDPVHRIGGITIRVESAQQADGVLADIAAGMRVVIAIAVVMQATLIVEVLALKAQRVAHLLDTDLGFTEGAVASLPDDMTETVGKAQWGAEVVELVVVDLPVIDQQQRAEAVRLIQIPAIAAFTDFAQQAVTLPQEDGALAFDFANPAIVIVGVIAFFADQLTGFHPLADTVALLQRLFAIGLMHAIMP</sequence>
<organism evidence="1 2">
    <name type="scientific">Pokkaliibacter plantistimulans</name>
    <dbReference type="NCBI Taxonomy" id="1635171"/>
    <lineage>
        <taxon>Bacteria</taxon>
        <taxon>Pseudomonadati</taxon>
        <taxon>Pseudomonadota</taxon>
        <taxon>Gammaproteobacteria</taxon>
        <taxon>Oceanospirillales</taxon>
        <taxon>Balneatrichaceae</taxon>
        <taxon>Pokkaliibacter</taxon>
    </lineage>
</organism>
<comment type="caution">
    <text evidence="1">The sequence shown here is derived from an EMBL/GenBank/DDBJ whole genome shotgun (WGS) entry which is preliminary data.</text>
</comment>
<keyword evidence="2" id="KW-1185">Reference proteome</keyword>
<protein>
    <submittedName>
        <fullName evidence="1">Uncharacterized protein</fullName>
    </submittedName>
</protein>
<dbReference type="Proteomes" id="UP000248090">
    <property type="component" value="Unassembled WGS sequence"/>
</dbReference>
<dbReference type="EMBL" id="LAPT01000067">
    <property type="protein sequence ID" value="PXF30704.1"/>
    <property type="molecule type" value="Genomic_DNA"/>
</dbReference>